<feature type="transmembrane region" description="Helical" evidence="5">
    <location>
        <begin position="30"/>
        <end position="63"/>
    </location>
</feature>
<dbReference type="AlphaFoldDB" id="A0A4Q8LR24"/>
<evidence type="ECO:0000256" key="3">
    <source>
        <dbReference type="ARBA" id="ARBA00022989"/>
    </source>
</evidence>
<comment type="subcellular location">
    <subcellularLocation>
        <location evidence="1">Membrane</location>
        <topology evidence="1">Multi-pass membrane protein</topology>
    </subcellularLocation>
</comment>
<feature type="domain" description="O-antigen ligase-related" evidence="6">
    <location>
        <begin position="196"/>
        <end position="347"/>
    </location>
</feature>
<dbReference type="GO" id="GO:0016874">
    <property type="term" value="F:ligase activity"/>
    <property type="evidence" value="ECO:0007669"/>
    <property type="project" value="UniProtKB-KW"/>
</dbReference>
<dbReference type="GO" id="GO:0016020">
    <property type="term" value="C:membrane"/>
    <property type="evidence" value="ECO:0007669"/>
    <property type="project" value="UniProtKB-SubCell"/>
</dbReference>
<dbReference type="EMBL" id="SHMF01000004">
    <property type="protein sequence ID" value="TAA33773.1"/>
    <property type="molecule type" value="Genomic_DNA"/>
</dbReference>
<keyword evidence="2 5" id="KW-0812">Transmembrane</keyword>
<gene>
    <name evidence="7" type="ORF">EA656_15200</name>
</gene>
<evidence type="ECO:0000313" key="8">
    <source>
        <dbReference type="Proteomes" id="UP000292087"/>
    </source>
</evidence>
<evidence type="ECO:0000256" key="1">
    <source>
        <dbReference type="ARBA" id="ARBA00004141"/>
    </source>
</evidence>
<dbReference type="Proteomes" id="UP000292087">
    <property type="component" value="Unassembled WGS sequence"/>
</dbReference>
<keyword evidence="3 5" id="KW-1133">Transmembrane helix</keyword>
<feature type="transmembrane region" description="Helical" evidence="5">
    <location>
        <begin position="132"/>
        <end position="149"/>
    </location>
</feature>
<feature type="transmembrane region" description="Helical" evidence="5">
    <location>
        <begin position="233"/>
        <end position="253"/>
    </location>
</feature>
<proteinExistence type="predicted"/>
<dbReference type="Pfam" id="PF04932">
    <property type="entry name" value="Wzy_C"/>
    <property type="match status" value="1"/>
</dbReference>
<name>A0A4Q8LR24_9GAMM</name>
<reference evidence="7 8" key="1">
    <citation type="submission" date="2019-02" db="EMBL/GenBank/DDBJ databases">
        <title>WGS of Pseudoxanthomonas species novum from clinical isolates.</title>
        <authorList>
            <person name="Bernier A.-M."/>
            <person name="Bernard K."/>
            <person name="Vachon A."/>
        </authorList>
    </citation>
    <scope>NUCLEOTIDE SEQUENCE [LARGE SCALE GENOMIC DNA]</scope>
    <source>
        <strain evidence="7 8">NML140781</strain>
    </source>
</reference>
<dbReference type="PANTHER" id="PTHR37422">
    <property type="entry name" value="TEICHURONIC ACID BIOSYNTHESIS PROTEIN TUAE"/>
    <property type="match status" value="1"/>
</dbReference>
<feature type="transmembrane region" description="Helical" evidence="5">
    <location>
        <begin position="338"/>
        <end position="358"/>
    </location>
</feature>
<feature type="transmembrane region" description="Helical" evidence="5">
    <location>
        <begin position="397"/>
        <end position="415"/>
    </location>
</feature>
<dbReference type="InterPro" id="IPR007016">
    <property type="entry name" value="O-antigen_ligase-rel_domated"/>
</dbReference>
<evidence type="ECO:0000256" key="5">
    <source>
        <dbReference type="SAM" id="Phobius"/>
    </source>
</evidence>
<organism evidence="7 8">
    <name type="scientific">Pseudoxanthomonas winnipegensis</name>
    <dbReference type="NCBI Taxonomy" id="2480810"/>
    <lineage>
        <taxon>Bacteria</taxon>
        <taxon>Pseudomonadati</taxon>
        <taxon>Pseudomonadota</taxon>
        <taxon>Gammaproteobacteria</taxon>
        <taxon>Lysobacterales</taxon>
        <taxon>Lysobacteraceae</taxon>
        <taxon>Pseudoxanthomonas</taxon>
    </lineage>
</organism>
<accession>A0A4Q8LR24</accession>
<feature type="transmembrane region" description="Helical" evidence="5">
    <location>
        <begin position="78"/>
        <end position="98"/>
    </location>
</feature>
<feature type="transmembrane region" description="Helical" evidence="5">
    <location>
        <begin position="188"/>
        <end position="221"/>
    </location>
</feature>
<sequence length="422" mass="45061">MGPMPNAPERTSLRFQPFPASPRLRAARALYTLALVLLPFCLIATPLGLLPAAVCTLLAVLLAPDRIWAARLDAGRPLLWMLLAVALVALVVSTSTLIHHDRWSEAGNRGRVLVMPLAMLLVIGLAPPRAALWSGAVLGLFGACAVALVQLWQGVARSDGWINAITFGDLTVLLMGLVVFLRPSGRLLLTIAATCAGLVTVVLSGTRGAWPAAVLVLVIALISRANGGKARRWEFLALAGLAVVALAALLPHVSERVEELRGDIQRYAVGDADSSSGARIELIGMAVDELQRQPWTGVGVGHFERVVLASPECQPPEPLSWCDLDHAHSDFPEWGATMGIPGIVALLALYGVPAWLFVRQLRVRPFPRRSRSAALAGLMTVVSFVLCGLSQSMWAHQLSGGAYLTLVGILLGFSLREDPRKG</sequence>
<dbReference type="InterPro" id="IPR051533">
    <property type="entry name" value="WaaL-like"/>
</dbReference>
<protein>
    <submittedName>
        <fullName evidence="7">O-antigen ligase family protein</fullName>
    </submittedName>
</protein>
<evidence type="ECO:0000259" key="6">
    <source>
        <dbReference type="Pfam" id="PF04932"/>
    </source>
</evidence>
<evidence type="ECO:0000256" key="2">
    <source>
        <dbReference type="ARBA" id="ARBA00022692"/>
    </source>
</evidence>
<dbReference type="PANTHER" id="PTHR37422:SF23">
    <property type="entry name" value="TEICHURONIC ACID BIOSYNTHESIS PROTEIN TUAE"/>
    <property type="match status" value="1"/>
</dbReference>
<keyword evidence="7" id="KW-0436">Ligase</keyword>
<comment type="caution">
    <text evidence="7">The sequence shown here is derived from an EMBL/GenBank/DDBJ whole genome shotgun (WGS) entry which is preliminary data.</text>
</comment>
<keyword evidence="4 5" id="KW-0472">Membrane</keyword>
<feature type="transmembrane region" description="Helical" evidence="5">
    <location>
        <begin position="110"/>
        <end position="126"/>
    </location>
</feature>
<evidence type="ECO:0000256" key="4">
    <source>
        <dbReference type="ARBA" id="ARBA00023136"/>
    </source>
</evidence>
<feature type="transmembrane region" description="Helical" evidence="5">
    <location>
        <begin position="370"/>
        <end position="391"/>
    </location>
</feature>
<feature type="transmembrane region" description="Helical" evidence="5">
    <location>
        <begin position="161"/>
        <end position="182"/>
    </location>
</feature>
<evidence type="ECO:0000313" key="7">
    <source>
        <dbReference type="EMBL" id="TAA33773.1"/>
    </source>
</evidence>